<evidence type="ECO:0000313" key="2">
    <source>
        <dbReference type="EMBL" id="KAF4145193.1"/>
    </source>
</evidence>
<evidence type="ECO:0000313" key="3">
    <source>
        <dbReference type="Proteomes" id="UP000602510"/>
    </source>
</evidence>
<protein>
    <submittedName>
        <fullName evidence="1">Uncharacterized protein</fullName>
    </submittedName>
</protein>
<dbReference type="EMBL" id="WSZM01000135">
    <property type="protein sequence ID" value="KAF4040826.1"/>
    <property type="molecule type" value="Genomic_DNA"/>
</dbReference>
<dbReference type="Proteomes" id="UP000602510">
    <property type="component" value="Unassembled WGS sequence"/>
</dbReference>
<keyword evidence="3" id="KW-1185">Reference proteome</keyword>
<proteinExistence type="predicted"/>
<comment type="caution">
    <text evidence="1">The sequence shown here is derived from an EMBL/GenBank/DDBJ whole genome shotgun (WGS) entry which is preliminary data.</text>
</comment>
<evidence type="ECO:0000313" key="1">
    <source>
        <dbReference type="EMBL" id="KAF4040826.1"/>
    </source>
</evidence>
<name>A0A833TH87_PHYIN</name>
<organism evidence="1 3">
    <name type="scientific">Phytophthora infestans</name>
    <name type="common">Potato late blight agent</name>
    <name type="synonym">Botrytis infestans</name>
    <dbReference type="NCBI Taxonomy" id="4787"/>
    <lineage>
        <taxon>Eukaryota</taxon>
        <taxon>Sar</taxon>
        <taxon>Stramenopiles</taxon>
        <taxon>Oomycota</taxon>
        <taxon>Peronosporomycetes</taxon>
        <taxon>Peronosporales</taxon>
        <taxon>Peronosporaceae</taxon>
        <taxon>Phytophthora</taxon>
    </lineage>
</organism>
<reference evidence="1" key="1">
    <citation type="submission" date="2020-04" db="EMBL/GenBank/DDBJ databases">
        <title>Hybrid Assembly of Korean Phytophthora infestans isolates.</title>
        <authorList>
            <person name="Prokchorchik M."/>
            <person name="Lee Y."/>
            <person name="Seo J."/>
            <person name="Cho J.-H."/>
            <person name="Park Y.-E."/>
            <person name="Jang D.-C."/>
            <person name="Im J.-S."/>
            <person name="Choi J.-G."/>
            <person name="Park H.-J."/>
            <person name="Lee G.-B."/>
            <person name="Lee Y.-G."/>
            <person name="Hong S.-Y."/>
            <person name="Cho K."/>
            <person name="Sohn K.H."/>
        </authorList>
    </citation>
    <scope>NUCLEOTIDE SEQUENCE</scope>
    <source>
        <strain evidence="1">KR_1_A1</strain>
        <strain evidence="2">KR_2_A2</strain>
    </source>
</reference>
<dbReference type="Proteomes" id="UP000704712">
    <property type="component" value="Unassembled WGS sequence"/>
</dbReference>
<dbReference type="AlphaFoldDB" id="A0A833TH87"/>
<accession>A0A833TH87</accession>
<sequence>MKKRIKTFASSSTRQLQRKKAEKQALCEQILVLQAQLDLLKRSKNTTLTGPQRAAPSRANGGAKSEWYAQAVTQFANQQHTTRALRTILQRRTVLDRVDNLYIDSEAEFGWGLPCMVTSKMNVNCNTQYGKVIEIETVTPVSCSIQEASALLWKDLKTIHEIPDKRYRYLRGSKPNSLEKNFVMKLRGQHHDIEINGTHFSRKFEEARRIVIAKADTIVLPTFGIRPAARVSSRPEDVESARDFILNGLSKMMYGCAQKTQGELIQHTLVI</sequence>
<dbReference type="EMBL" id="JAACNO010000759">
    <property type="protein sequence ID" value="KAF4145193.1"/>
    <property type="molecule type" value="Genomic_DNA"/>
</dbReference>
<gene>
    <name evidence="1" type="ORF">GN244_ATG06868</name>
    <name evidence="2" type="ORF">GN958_ATG05665</name>
</gene>